<organism evidence="2 3">
    <name type="scientific">Listeria fleischmannii FSL S10-1203</name>
    <dbReference type="NCBI Taxonomy" id="1265822"/>
    <lineage>
        <taxon>Bacteria</taxon>
        <taxon>Bacillati</taxon>
        <taxon>Bacillota</taxon>
        <taxon>Bacilli</taxon>
        <taxon>Bacillales</taxon>
        <taxon>Listeriaceae</taxon>
        <taxon>Listeria</taxon>
    </lineage>
</organism>
<gene>
    <name evidence="2" type="ORF">MCOL2_19741</name>
</gene>
<evidence type="ECO:0000256" key="1">
    <source>
        <dbReference type="SAM" id="Phobius"/>
    </source>
</evidence>
<proteinExistence type="predicted"/>
<dbReference type="Proteomes" id="UP000019241">
    <property type="component" value="Unassembled WGS sequence"/>
</dbReference>
<sequence length="78" mass="9253">MKKQLWKVRIMIEVILVLFGIFCMGGVLGQVFLIFSQVNTTASWLWSFVVLFTTLCLLMRYVQRMLHLVKQRRNQDES</sequence>
<keyword evidence="1" id="KW-0812">Transmembrane</keyword>
<protein>
    <submittedName>
        <fullName evidence="2">Uncharacterized protein</fullName>
    </submittedName>
</protein>
<dbReference type="AlphaFoldDB" id="W7CYP0"/>
<dbReference type="EMBL" id="AODM01000082">
    <property type="protein sequence ID" value="EUJ44694.1"/>
    <property type="molecule type" value="Genomic_DNA"/>
</dbReference>
<evidence type="ECO:0000313" key="3">
    <source>
        <dbReference type="Proteomes" id="UP000019241"/>
    </source>
</evidence>
<evidence type="ECO:0000313" key="2">
    <source>
        <dbReference type="EMBL" id="EUJ44694.1"/>
    </source>
</evidence>
<keyword evidence="1" id="KW-1133">Transmembrane helix</keyword>
<keyword evidence="1" id="KW-0472">Membrane</keyword>
<reference evidence="2 3" key="1">
    <citation type="submission" date="2012-12" db="EMBL/GenBank/DDBJ databases">
        <title>Novel taxa of Listeriaceae from agricultural environments in the United States.</title>
        <authorList>
            <person name="den Bakker H.C."/>
            <person name="Allred A."/>
            <person name="Warchocki S."/>
            <person name="Wright E.M."/>
            <person name="Burrell A."/>
            <person name="Nightingale K.K."/>
            <person name="Kephart D."/>
            <person name="Wiedmann M."/>
        </authorList>
    </citation>
    <scope>NUCLEOTIDE SEQUENCE [LARGE SCALE GENOMIC DNA]</scope>
    <source>
        <strain evidence="2 3">FSL S10-1203</strain>
    </source>
</reference>
<comment type="caution">
    <text evidence="2">The sequence shown here is derived from an EMBL/GenBank/DDBJ whole genome shotgun (WGS) entry which is preliminary data.</text>
</comment>
<feature type="transmembrane region" description="Helical" evidence="1">
    <location>
        <begin position="12"/>
        <end position="38"/>
    </location>
</feature>
<accession>W7CYP0</accession>
<feature type="transmembrane region" description="Helical" evidence="1">
    <location>
        <begin position="44"/>
        <end position="62"/>
    </location>
</feature>
<name>W7CYP0_9LIST</name>